<gene>
    <name evidence="2" type="ORF">GFN93_00840</name>
</gene>
<feature type="transmembrane region" description="Helical" evidence="1">
    <location>
        <begin position="37"/>
        <end position="54"/>
    </location>
</feature>
<accession>A0A6N7LP83</accession>
<organism evidence="2 3">
    <name type="scientific">Alcanivorax sediminis</name>
    <dbReference type="NCBI Taxonomy" id="2663008"/>
    <lineage>
        <taxon>Bacteria</taxon>
        <taxon>Pseudomonadati</taxon>
        <taxon>Pseudomonadota</taxon>
        <taxon>Gammaproteobacteria</taxon>
        <taxon>Oceanospirillales</taxon>
        <taxon>Alcanivoracaceae</taxon>
        <taxon>Alcanivorax</taxon>
    </lineage>
</organism>
<feature type="transmembrane region" description="Helical" evidence="1">
    <location>
        <begin position="189"/>
        <end position="205"/>
    </location>
</feature>
<comment type="caution">
    <text evidence="2">The sequence shown here is derived from an EMBL/GenBank/DDBJ whole genome shotgun (WGS) entry which is preliminary data.</text>
</comment>
<sequence>MSAIQAASPRYALTLFGLFWVYWLALAIAPLYRDDWMLENVLVIMAIPLTLLAWRRYRFSTLAITAYWLFMLLHVLGSHYTYAEVPYNDWSELLFGRSLNEMLGWQRNHFDRLVHGLFGLLFMPAFCEWLQQATGLPRRWQYTVAISLVMAISGLYEIMEWVAALLFGGDLGQAYLGTQGDIWDAQKDMALAGLGSLLGATILFFREPFISKK</sequence>
<reference evidence="2 3" key="1">
    <citation type="submission" date="2019-10" db="EMBL/GenBank/DDBJ databases">
        <title>Alcanivorax sp.PA15-N-34 draft genome sequence.</title>
        <authorList>
            <person name="Liao X."/>
            <person name="Shao Z."/>
        </authorList>
    </citation>
    <scope>NUCLEOTIDE SEQUENCE [LARGE SCALE GENOMIC DNA]</scope>
    <source>
        <strain evidence="2 3">PA15-N-34</strain>
    </source>
</reference>
<dbReference type="Proteomes" id="UP000469421">
    <property type="component" value="Unassembled WGS sequence"/>
</dbReference>
<feature type="transmembrane region" description="Helical" evidence="1">
    <location>
        <begin position="12"/>
        <end position="31"/>
    </location>
</feature>
<protein>
    <submittedName>
        <fullName evidence="2">DUF2238 domain-containing protein</fullName>
    </submittedName>
</protein>
<evidence type="ECO:0000313" key="2">
    <source>
        <dbReference type="EMBL" id="MQX51773.1"/>
    </source>
</evidence>
<keyword evidence="3" id="KW-1185">Reference proteome</keyword>
<dbReference type="InterPro" id="IPR014509">
    <property type="entry name" value="YjdF-like"/>
</dbReference>
<keyword evidence="1" id="KW-1133">Transmembrane helix</keyword>
<feature type="transmembrane region" description="Helical" evidence="1">
    <location>
        <begin position="113"/>
        <end position="130"/>
    </location>
</feature>
<dbReference type="InterPro" id="IPR058534">
    <property type="entry name" value="YjdF"/>
</dbReference>
<evidence type="ECO:0000256" key="1">
    <source>
        <dbReference type="SAM" id="Phobius"/>
    </source>
</evidence>
<dbReference type="RefSeq" id="WP_153498558.1">
    <property type="nucleotide sequence ID" value="NZ_WIRE01000001.1"/>
</dbReference>
<dbReference type="PIRSF" id="PIRSF020606">
    <property type="entry name" value="UCP020606"/>
    <property type="match status" value="1"/>
</dbReference>
<keyword evidence="1" id="KW-0472">Membrane</keyword>
<dbReference type="AlphaFoldDB" id="A0A6N7LP83"/>
<evidence type="ECO:0000313" key="3">
    <source>
        <dbReference type="Proteomes" id="UP000469421"/>
    </source>
</evidence>
<proteinExistence type="predicted"/>
<feature type="transmembrane region" description="Helical" evidence="1">
    <location>
        <begin position="61"/>
        <end position="82"/>
    </location>
</feature>
<keyword evidence="1" id="KW-0812">Transmembrane</keyword>
<dbReference type="Pfam" id="PF09997">
    <property type="entry name" value="DUF2238"/>
    <property type="match status" value="1"/>
</dbReference>
<dbReference type="EMBL" id="WIRE01000001">
    <property type="protein sequence ID" value="MQX51773.1"/>
    <property type="molecule type" value="Genomic_DNA"/>
</dbReference>
<feature type="transmembrane region" description="Helical" evidence="1">
    <location>
        <begin position="142"/>
        <end position="169"/>
    </location>
</feature>
<name>A0A6N7LP83_9GAMM</name>